<dbReference type="Pfam" id="PF00400">
    <property type="entry name" value="WD40"/>
    <property type="match status" value="6"/>
</dbReference>
<protein>
    <recommendedName>
        <fullName evidence="7">WD40 repeat-like protein</fullName>
    </recommendedName>
</protein>
<keyword evidence="6" id="KW-1185">Reference proteome</keyword>
<dbReference type="PROSITE" id="PS00678">
    <property type="entry name" value="WD_REPEATS_1"/>
    <property type="match status" value="1"/>
</dbReference>
<dbReference type="Gene3D" id="2.130.10.10">
    <property type="entry name" value="YVTN repeat-like/Quinoprotein amine dehydrogenase"/>
    <property type="match status" value="2"/>
</dbReference>
<feature type="region of interest" description="Disordered" evidence="4">
    <location>
        <begin position="618"/>
        <end position="642"/>
    </location>
</feature>
<evidence type="ECO:0000256" key="3">
    <source>
        <dbReference type="PROSITE-ProRule" id="PRU00221"/>
    </source>
</evidence>
<reference evidence="5 6" key="1">
    <citation type="submission" date="2014-04" db="EMBL/GenBank/DDBJ databases">
        <authorList>
            <consortium name="DOE Joint Genome Institute"/>
            <person name="Kuo A."/>
            <person name="Ruytinx J."/>
            <person name="Rineau F."/>
            <person name="Colpaert J."/>
            <person name="Kohler A."/>
            <person name="Nagy L.G."/>
            <person name="Floudas D."/>
            <person name="Copeland A."/>
            <person name="Barry K.W."/>
            <person name="Cichocki N."/>
            <person name="Veneault-Fourrey C."/>
            <person name="LaButti K."/>
            <person name="Lindquist E.A."/>
            <person name="Lipzen A."/>
            <person name="Lundell T."/>
            <person name="Morin E."/>
            <person name="Murat C."/>
            <person name="Sun H."/>
            <person name="Tunlid A."/>
            <person name="Henrissat B."/>
            <person name="Grigoriev I.V."/>
            <person name="Hibbett D.S."/>
            <person name="Martin F."/>
            <person name="Nordberg H.P."/>
            <person name="Cantor M.N."/>
            <person name="Hua S.X."/>
        </authorList>
    </citation>
    <scope>NUCLEOTIDE SEQUENCE [LARGE SCALE GENOMIC DNA]</scope>
    <source>
        <strain evidence="5 6">UH-Slu-Lm8-n1</strain>
    </source>
</reference>
<evidence type="ECO:0008006" key="7">
    <source>
        <dbReference type="Google" id="ProtNLM"/>
    </source>
</evidence>
<proteinExistence type="predicted"/>
<dbReference type="InParanoid" id="A0A0D0BAX0"/>
<keyword evidence="2" id="KW-0677">Repeat</keyword>
<dbReference type="AlphaFoldDB" id="A0A0D0BAX0"/>
<feature type="compositionally biased region" description="Basic and acidic residues" evidence="4">
    <location>
        <begin position="631"/>
        <end position="640"/>
    </location>
</feature>
<sequence length="661" mass="72522">MVAVTFAHSKVSTPKCDFKGHKGTIRSLVFLHDNVHIVSGSLDRTMRKWNCDTGRLVGKPWKGQGGDVTALALSPDGKTIACGRVSGSVQRWTTNGKMISDWVGHSEAVRSVSWSPNGHNIASGSSDGTILIRKAETGEVELGVGLIETWTQQDWWDEDRGNSEVWSLSYSPSGDKIASGWSNFTISIWNTTTGERIVGPIRDLGNIVTSLVWSSDSSKLYSASDKFARVFNTITGELLHCYTHDDDLYSVALSPINNVLVCVGWVGIAQLWNTESHYPLGRSLLPDRKTIRCVSFSQDGRYLAYGGYDGKLTLWIVKDMAPASELVHQETEFDSPSSSRLDADTAKSLGCGGSIEEVQIQRRDTQETRPESSSSSFLNVDATGDSGIEGTHDDPYNNFFQSSRMSPSLPAMTSGPPQLPSVRHFWNMISRHRSPTDESVPRERPKYGFFTRRARSKSPLGPATTTPNQPKLQGNTPVGEDEHEGEMYDNSTPKSSTLPAKLNSEENRNIWRRLMGAREQDFEPGKIAPAMKHPEVVDVHAVRGFQRLVVMTPRRRKKSSAVTCGAPLTGARMSGTPQPPSSSSLASTLLRVSSGQGMSSSPAIHGTYYVQVVGGSSSHTSRPSHFITTDHTNHDSDSRSSIEGSCNKFLDRICFPRGHYH</sequence>
<dbReference type="InterPro" id="IPR001680">
    <property type="entry name" value="WD40_rpt"/>
</dbReference>
<dbReference type="SUPFAM" id="SSF50998">
    <property type="entry name" value="Quinoprotein alcohol dehydrogenase-like"/>
    <property type="match status" value="1"/>
</dbReference>
<dbReference type="HOGENOM" id="CLU_028490_0_0_1"/>
<dbReference type="PROSITE" id="PS50294">
    <property type="entry name" value="WD_REPEATS_REGION"/>
    <property type="match status" value="3"/>
</dbReference>
<dbReference type="InterPro" id="IPR015943">
    <property type="entry name" value="WD40/YVTN_repeat-like_dom_sf"/>
</dbReference>
<evidence type="ECO:0000313" key="5">
    <source>
        <dbReference type="EMBL" id="KIK43417.1"/>
    </source>
</evidence>
<evidence type="ECO:0000256" key="2">
    <source>
        <dbReference type="ARBA" id="ARBA00022737"/>
    </source>
</evidence>
<feature type="repeat" description="WD" evidence="3">
    <location>
        <begin position="158"/>
        <end position="199"/>
    </location>
</feature>
<evidence type="ECO:0000256" key="1">
    <source>
        <dbReference type="ARBA" id="ARBA00022574"/>
    </source>
</evidence>
<dbReference type="CDD" id="cd00200">
    <property type="entry name" value="WD40"/>
    <property type="match status" value="1"/>
</dbReference>
<dbReference type="InterPro" id="IPR011047">
    <property type="entry name" value="Quinoprotein_ADH-like_sf"/>
</dbReference>
<dbReference type="OrthoDB" id="2651311at2759"/>
<feature type="repeat" description="WD" evidence="3">
    <location>
        <begin position="18"/>
        <end position="59"/>
    </location>
</feature>
<dbReference type="PANTHER" id="PTHR19848">
    <property type="entry name" value="WD40 REPEAT PROTEIN"/>
    <property type="match status" value="1"/>
</dbReference>
<feature type="region of interest" description="Disordered" evidence="4">
    <location>
        <begin position="449"/>
        <end position="505"/>
    </location>
</feature>
<feature type="compositionally biased region" description="Polar residues" evidence="4">
    <location>
        <begin position="618"/>
        <end position="630"/>
    </location>
</feature>
<feature type="repeat" description="WD" evidence="3">
    <location>
        <begin position="284"/>
        <end position="315"/>
    </location>
</feature>
<dbReference type="SMART" id="SM00320">
    <property type="entry name" value="WD40"/>
    <property type="match status" value="7"/>
</dbReference>
<dbReference type="PANTHER" id="PTHR19848:SF8">
    <property type="entry name" value="F-BOX AND WD REPEAT DOMAIN CONTAINING 7"/>
    <property type="match status" value="1"/>
</dbReference>
<dbReference type="InterPro" id="IPR019775">
    <property type="entry name" value="WD40_repeat_CS"/>
</dbReference>
<accession>A0A0D0BAX0</accession>
<evidence type="ECO:0000313" key="6">
    <source>
        <dbReference type="Proteomes" id="UP000054485"/>
    </source>
</evidence>
<feature type="compositionally biased region" description="Polar residues" evidence="4">
    <location>
        <begin position="463"/>
        <end position="476"/>
    </location>
</feature>
<organism evidence="5 6">
    <name type="scientific">Suillus luteus UH-Slu-Lm8-n1</name>
    <dbReference type="NCBI Taxonomy" id="930992"/>
    <lineage>
        <taxon>Eukaryota</taxon>
        <taxon>Fungi</taxon>
        <taxon>Dikarya</taxon>
        <taxon>Basidiomycota</taxon>
        <taxon>Agaricomycotina</taxon>
        <taxon>Agaricomycetes</taxon>
        <taxon>Agaricomycetidae</taxon>
        <taxon>Boletales</taxon>
        <taxon>Suillineae</taxon>
        <taxon>Suillaceae</taxon>
        <taxon>Suillus</taxon>
    </lineage>
</organism>
<dbReference type="EMBL" id="KN835213">
    <property type="protein sequence ID" value="KIK43417.1"/>
    <property type="molecule type" value="Genomic_DNA"/>
</dbReference>
<feature type="compositionally biased region" description="Basic and acidic residues" evidence="4">
    <location>
        <begin position="359"/>
        <end position="370"/>
    </location>
</feature>
<evidence type="ECO:0000256" key="4">
    <source>
        <dbReference type="SAM" id="MobiDB-lite"/>
    </source>
</evidence>
<dbReference type="Proteomes" id="UP000054485">
    <property type="component" value="Unassembled WGS sequence"/>
</dbReference>
<gene>
    <name evidence="5" type="ORF">CY34DRAFT_803842</name>
</gene>
<feature type="region of interest" description="Disordered" evidence="4">
    <location>
        <begin position="352"/>
        <end position="399"/>
    </location>
</feature>
<feature type="region of interest" description="Disordered" evidence="4">
    <location>
        <begin position="560"/>
        <end position="585"/>
    </location>
</feature>
<feature type="repeat" description="WD" evidence="3">
    <location>
        <begin position="102"/>
        <end position="143"/>
    </location>
</feature>
<dbReference type="PROSITE" id="PS50082">
    <property type="entry name" value="WD_REPEATS_2"/>
    <property type="match status" value="4"/>
</dbReference>
<reference evidence="6" key="2">
    <citation type="submission" date="2015-01" db="EMBL/GenBank/DDBJ databases">
        <title>Evolutionary Origins and Diversification of the Mycorrhizal Mutualists.</title>
        <authorList>
            <consortium name="DOE Joint Genome Institute"/>
            <consortium name="Mycorrhizal Genomics Consortium"/>
            <person name="Kohler A."/>
            <person name="Kuo A."/>
            <person name="Nagy L.G."/>
            <person name="Floudas D."/>
            <person name="Copeland A."/>
            <person name="Barry K.W."/>
            <person name="Cichocki N."/>
            <person name="Veneault-Fourrey C."/>
            <person name="LaButti K."/>
            <person name="Lindquist E.A."/>
            <person name="Lipzen A."/>
            <person name="Lundell T."/>
            <person name="Morin E."/>
            <person name="Murat C."/>
            <person name="Riley R."/>
            <person name="Ohm R."/>
            <person name="Sun H."/>
            <person name="Tunlid A."/>
            <person name="Henrissat B."/>
            <person name="Grigoriev I.V."/>
            <person name="Hibbett D.S."/>
            <person name="Martin F."/>
        </authorList>
    </citation>
    <scope>NUCLEOTIDE SEQUENCE [LARGE SCALE GENOMIC DNA]</scope>
    <source>
        <strain evidence="6">UH-Slu-Lm8-n1</strain>
    </source>
</reference>
<keyword evidence="1 3" id="KW-0853">WD repeat</keyword>
<feature type="compositionally biased region" description="Polar residues" evidence="4">
    <location>
        <begin position="489"/>
        <end position="498"/>
    </location>
</feature>
<dbReference type="STRING" id="930992.A0A0D0BAX0"/>
<name>A0A0D0BAX0_9AGAM</name>